<organism evidence="2">
    <name type="scientific">Clostridium paraputrificum</name>
    <dbReference type="NCBI Taxonomy" id="29363"/>
    <lineage>
        <taxon>Bacteria</taxon>
        <taxon>Bacillati</taxon>
        <taxon>Bacillota</taxon>
        <taxon>Clostridia</taxon>
        <taxon>Eubacteriales</taxon>
        <taxon>Clostridiaceae</taxon>
        <taxon>Clostridium</taxon>
    </lineage>
</organism>
<keyword evidence="1" id="KW-0472">Membrane</keyword>
<keyword evidence="1" id="KW-1133">Transmembrane helix</keyword>
<gene>
    <name evidence="2" type="ORF">CPLFYP93_01051</name>
</gene>
<keyword evidence="1" id="KW-0812">Transmembrane</keyword>
<evidence type="ECO:0000256" key="1">
    <source>
        <dbReference type="SAM" id="Phobius"/>
    </source>
</evidence>
<dbReference type="AlphaFoldDB" id="A0A6N3AX89"/>
<evidence type="ECO:0000313" key="2">
    <source>
        <dbReference type="EMBL" id="VYT97069.1"/>
    </source>
</evidence>
<sequence>MNILKVLYIKYYKIVDKCKIEVIIYYRVNLGGIICLIVLLIRVMLLQQRLRNY</sequence>
<protein>
    <submittedName>
        <fullName evidence="2">Uncharacterized protein</fullName>
    </submittedName>
</protein>
<name>A0A6N3AX89_9CLOT</name>
<accession>A0A6N3AX89</accession>
<proteinExistence type="predicted"/>
<dbReference type="EMBL" id="CACRTV010000033">
    <property type="protein sequence ID" value="VYT97069.1"/>
    <property type="molecule type" value="Genomic_DNA"/>
</dbReference>
<reference evidence="2" key="1">
    <citation type="submission" date="2019-11" db="EMBL/GenBank/DDBJ databases">
        <authorList>
            <person name="Feng L."/>
        </authorList>
    </citation>
    <scope>NUCLEOTIDE SEQUENCE</scope>
    <source>
        <strain evidence="2">CParaputrificumLFYP93</strain>
    </source>
</reference>
<feature type="transmembrane region" description="Helical" evidence="1">
    <location>
        <begin position="24"/>
        <end position="45"/>
    </location>
</feature>